<gene>
    <name evidence="1" type="ORF">P857_904</name>
</gene>
<dbReference type="Gene3D" id="3.40.50.300">
    <property type="entry name" value="P-loop containing nucleotide triphosphate hydrolases"/>
    <property type="match status" value="1"/>
</dbReference>
<dbReference type="PANTHER" id="PTHR11669:SF8">
    <property type="entry name" value="DNA POLYMERASE III SUBUNIT DELTA"/>
    <property type="match status" value="1"/>
</dbReference>
<keyword evidence="2" id="KW-1185">Reference proteome</keyword>
<dbReference type="AlphaFoldDB" id="W2V267"/>
<name>W2V267_9RICK</name>
<evidence type="ECO:0000313" key="2">
    <source>
        <dbReference type="Proteomes" id="UP000018951"/>
    </source>
</evidence>
<dbReference type="EMBL" id="AXCJ01000001">
    <property type="protein sequence ID" value="ETO91732.1"/>
    <property type="molecule type" value="Genomic_DNA"/>
</dbReference>
<dbReference type="InterPro" id="IPR050238">
    <property type="entry name" value="DNA_Rep/Repair_Clamp_Loader"/>
</dbReference>
<dbReference type="Pfam" id="PF13177">
    <property type="entry name" value="DNA_pol3_delta2"/>
    <property type="match status" value="1"/>
</dbReference>
<evidence type="ECO:0008006" key="3">
    <source>
        <dbReference type="Google" id="ProtNLM"/>
    </source>
</evidence>
<reference evidence="1 2" key="1">
    <citation type="journal article" date="2013" name="PLoS ONE">
        <title>Bacterial endosymbiosis in a chordate host: long-term co-evolution and conservation of secondary metabolism.</title>
        <authorList>
            <person name="Kwan J.C."/>
            <person name="Schmidt E.W."/>
        </authorList>
    </citation>
    <scope>NUCLEOTIDE SEQUENCE [LARGE SCALE GENOMIC DNA]</scope>
    <source>
        <strain evidence="2">L6</strain>
    </source>
</reference>
<organism evidence="1 2">
    <name type="scientific">Candidatus Xenolissoclinum pacificiensis L6</name>
    <dbReference type="NCBI Taxonomy" id="1401685"/>
    <lineage>
        <taxon>Bacteria</taxon>
        <taxon>Pseudomonadati</taxon>
        <taxon>Pseudomonadota</taxon>
        <taxon>Alphaproteobacteria</taxon>
        <taxon>Rickettsiales</taxon>
        <taxon>Anaplasmataceae</taxon>
        <taxon>Candidatus Xenolissoclinum</taxon>
    </lineage>
</organism>
<dbReference type="GO" id="GO:0009360">
    <property type="term" value="C:DNA polymerase III complex"/>
    <property type="evidence" value="ECO:0007669"/>
    <property type="project" value="TreeGrafter"/>
</dbReference>
<dbReference type="Proteomes" id="UP000018951">
    <property type="component" value="Unassembled WGS sequence"/>
</dbReference>
<evidence type="ECO:0000313" key="1">
    <source>
        <dbReference type="EMBL" id="ETO91732.1"/>
    </source>
</evidence>
<sequence length="275" mass="32417">MVRKKIIGHDFQKKILLNQYSRSNNWLFIGKEGVGKRSLVMSFISWLFNVDDPQNNTNVLCCTALKVEQVRELQDFLSTYSSEEYKVIVIDDIDKMNVFSQTALLRLIENTSIKVLIFLISTTSNNIERTLSSRCRKLYFSPLKDLDMIKLIGKKNIDLGLLELSAGSYGKYQQFKQENIKDFYKGLLESIAWKQKLDYFYKHPFFFELIEMVLFRALNIYNLSAEIIVGEIKLLSTISQWFSMSHYFQYLSFMLNIREFGLDIRYMESVIFYVE</sequence>
<comment type="caution">
    <text evidence="1">The sequence shown here is derived from an EMBL/GenBank/DDBJ whole genome shotgun (WGS) entry which is preliminary data.</text>
</comment>
<protein>
    <recommendedName>
        <fullName evidence="3">AAA+ ATPase domain-containing protein</fullName>
    </recommendedName>
</protein>
<dbReference type="InterPro" id="IPR027417">
    <property type="entry name" value="P-loop_NTPase"/>
</dbReference>
<accession>W2V267</accession>
<proteinExistence type="predicted"/>
<dbReference type="PANTHER" id="PTHR11669">
    <property type="entry name" value="REPLICATION FACTOR C / DNA POLYMERASE III GAMMA-TAU SUBUNIT"/>
    <property type="match status" value="1"/>
</dbReference>
<dbReference type="SUPFAM" id="SSF52540">
    <property type="entry name" value="P-loop containing nucleoside triphosphate hydrolases"/>
    <property type="match status" value="1"/>
</dbReference>
<dbReference type="STRING" id="1401685.P857_904"/>
<dbReference type="GO" id="GO:0006261">
    <property type="term" value="P:DNA-templated DNA replication"/>
    <property type="evidence" value="ECO:0007669"/>
    <property type="project" value="TreeGrafter"/>
</dbReference>